<sequence>MHLDESLIASLSKAKNEPRWMLERRQEAYQQFLNMPFHRFGPDLSGLDLEDVEWYSAGPKKKKTWDDVDPEIRKKFERIGVPEAERKYLAGLEAQIESEAVYGRLKKEWSEKGVIYTNMDEAVKEYPELLRKYLGEVIPPTDNKFAALTDAVWSGGSFLFVPRGVALQAPLHAYFMISKEGIGQFERSVIVAEEGSSVTYVEGCSAPLYPRSNLHTGVVEIFAEKNAHVRYITLQNWSHNVYNLVTQRGIAKENAMIEWIDANMGSVATQKYPCVILAGEGAKGRVISMTSASGKQNIDSGGKMIHLAPNTSSTIISKSISSKGATSTFRAEVKITPKARGSNSFVNCQGIMLDSNSKNNSIPKFFVENGDSTISHEASVGKLSEKKLFYLMSRGVSKKEAEELLVLGFFDSFIKELPFEYAVEFNRLLSVEIEDGAV</sequence>
<dbReference type="PANTHER" id="PTHR30508:SF1">
    <property type="entry name" value="UPF0051 PROTEIN ABCI8, CHLOROPLASTIC-RELATED"/>
    <property type="match status" value="1"/>
</dbReference>
<dbReference type="Pfam" id="PF19295">
    <property type="entry name" value="SufBD_N"/>
    <property type="match status" value="1"/>
</dbReference>
<accession>A0A5E4LM11</accession>
<dbReference type="InterPro" id="IPR055346">
    <property type="entry name" value="Fe-S_cluster_assembly_SufBD"/>
</dbReference>
<dbReference type="Proteomes" id="UP000789941">
    <property type="component" value="Unassembled WGS sequence"/>
</dbReference>
<proteinExistence type="inferred from homology"/>
<dbReference type="InterPro" id="IPR010231">
    <property type="entry name" value="SUF_FeS_clus_asmbl_SufB"/>
</dbReference>
<dbReference type="AlphaFoldDB" id="A0A5E4LM11"/>
<dbReference type="PANTHER" id="PTHR30508">
    <property type="entry name" value="FES CLUSTER ASSEMBLY PROTEIN SUF"/>
    <property type="match status" value="1"/>
</dbReference>
<reference evidence="4 5" key="1">
    <citation type="submission" date="2019-08" db="EMBL/GenBank/DDBJ databases">
        <authorList>
            <person name="Vazquez-Campos X."/>
        </authorList>
    </citation>
    <scope>NUCLEOTIDE SEQUENCE [LARGE SCALE GENOMIC DNA]</scope>
    <source>
        <strain evidence="4">LFW-283_2</strain>
    </source>
</reference>
<protein>
    <recommendedName>
        <fullName evidence="6">Fe-S cluster assembly protein SufB</fullName>
    </recommendedName>
</protein>
<feature type="domain" description="SUF system FeS cluster assembly SufBD core" evidence="2">
    <location>
        <begin position="175"/>
        <end position="409"/>
    </location>
</feature>
<gene>
    <name evidence="4" type="ORF">LFW2832_00172</name>
</gene>
<comment type="caution">
    <text evidence="4">The sequence shown here is derived from an EMBL/GenBank/DDBJ whole genome shotgun (WGS) entry which is preliminary data.</text>
</comment>
<dbReference type="EMBL" id="CABMJJ010000005">
    <property type="protein sequence ID" value="VVC03070.1"/>
    <property type="molecule type" value="Genomic_DNA"/>
</dbReference>
<evidence type="ECO:0000259" key="3">
    <source>
        <dbReference type="Pfam" id="PF19295"/>
    </source>
</evidence>
<evidence type="ECO:0000313" key="5">
    <source>
        <dbReference type="Proteomes" id="UP000789941"/>
    </source>
</evidence>
<evidence type="ECO:0008006" key="6">
    <source>
        <dbReference type="Google" id="ProtNLM"/>
    </source>
</evidence>
<organism evidence="4 5">
    <name type="scientific">Candidatus Bilamarchaeum dharawalense</name>
    <dbReference type="NCBI Taxonomy" id="2885759"/>
    <lineage>
        <taxon>Archaea</taxon>
        <taxon>Candidatus Micrarchaeota</taxon>
        <taxon>Candidatus Micrarchaeia</taxon>
        <taxon>Candidatus Anstonellales</taxon>
        <taxon>Candidatus Bilamarchaeaceae</taxon>
        <taxon>Candidatus Bilamarchaeum</taxon>
    </lineage>
</organism>
<dbReference type="Pfam" id="PF01458">
    <property type="entry name" value="SUFBD_core"/>
    <property type="match status" value="1"/>
</dbReference>
<evidence type="ECO:0000313" key="4">
    <source>
        <dbReference type="EMBL" id="VVC03070.1"/>
    </source>
</evidence>
<dbReference type="NCBIfam" id="TIGR01980">
    <property type="entry name" value="sufB"/>
    <property type="match status" value="1"/>
</dbReference>
<evidence type="ECO:0000259" key="2">
    <source>
        <dbReference type="Pfam" id="PF01458"/>
    </source>
</evidence>
<dbReference type="GO" id="GO:0016226">
    <property type="term" value="P:iron-sulfur cluster assembly"/>
    <property type="evidence" value="ECO:0007669"/>
    <property type="project" value="InterPro"/>
</dbReference>
<dbReference type="InterPro" id="IPR037284">
    <property type="entry name" value="SUF_FeS_clus_asmbl_SufBD_sf"/>
</dbReference>
<name>A0A5E4LM11_9ARCH</name>
<dbReference type="InterPro" id="IPR045595">
    <property type="entry name" value="SufBD_N"/>
</dbReference>
<feature type="domain" description="SUF system FeS cluster assembly SufBD N-terminal" evidence="3">
    <location>
        <begin position="107"/>
        <end position="171"/>
    </location>
</feature>
<dbReference type="InterPro" id="IPR000825">
    <property type="entry name" value="SUF_FeS_clus_asmbl_SufBD_core"/>
</dbReference>
<evidence type="ECO:0000256" key="1">
    <source>
        <dbReference type="ARBA" id="ARBA00043967"/>
    </source>
</evidence>
<dbReference type="SUPFAM" id="SSF101960">
    <property type="entry name" value="Stabilizer of iron transporter SufD"/>
    <property type="match status" value="1"/>
</dbReference>
<comment type="similarity">
    <text evidence="1">Belongs to the iron-sulfur cluster assembly SufBD family.</text>
</comment>